<evidence type="ECO:0000256" key="1">
    <source>
        <dbReference type="SAM" id="Phobius"/>
    </source>
</evidence>
<feature type="transmembrane region" description="Helical" evidence="1">
    <location>
        <begin position="43"/>
        <end position="67"/>
    </location>
</feature>
<dbReference type="AlphaFoldDB" id="A0A212QYW3"/>
<keyword evidence="1" id="KW-0472">Membrane</keyword>
<dbReference type="RefSeq" id="WP_088571143.1">
    <property type="nucleotide sequence ID" value="NZ_FYEK01000027.1"/>
</dbReference>
<dbReference type="EMBL" id="FYEK01000027">
    <property type="protein sequence ID" value="SNB64934.1"/>
    <property type="molecule type" value="Genomic_DNA"/>
</dbReference>
<accession>A0A212QYW3</accession>
<name>A0A212QYW3_9CHLR</name>
<proteinExistence type="predicted"/>
<sequence>MFEDIRQQLSEVPEGEVIEESVGERPVFPGLAFLRTLTPSQRLILFGMLLLDLFLLGFLLLLIAGVLRLG</sequence>
<gene>
    <name evidence="2" type="ORF">SAMN02746019_00008960</name>
</gene>
<dbReference type="InParanoid" id="A0A212QYW3"/>
<protein>
    <submittedName>
        <fullName evidence="2">Uncharacterized protein</fullName>
    </submittedName>
</protein>
<keyword evidence="3" id="KW-1185">Reference proteome</keyword>
<reference evidence="3" key="1">
    <citation type="submission" date="2017-06" db="EMBL/GenBank/DDBJ databases">
        <authorList>
            <person name="Varghese N."/>
            <person name="Submissions S."/>
        </authorList>
    </citation>
    <scope>NUCLEOTIDE SEQUENCE [LARGE SCALE GENOMIC DNA]</scope>
    <source>
        <strain evidence="3">JAD2</strain>
    </source>
</reference>
<evidence type="ECO:0000313" key="2">
    <source>
        <dbReference type="EMBL" id="SNB64934.1"/>
    </source>
</evidence>
<organism evidence="2 3">
    <name type="scientific">Thermoflexus hugenholtzii JAD2</name>
    <dbReference type="NCBI Taxonomy" id="877466"/>
    <lineage>
        <taxon>Bacteria</taxon>
        <taxon>Bacillati</taxon>
        <taxon>Chloroflexota</taxon>
        <taxon>Thermoflexia</taxon>
        <taxon>Thermoflexales</taxon>
        <taxon>Thermoflexaceae</taxon>
        <taxon>Thermoflexus</taxon>
    </lineage>
</organism>
<keyword evidence="1" id="KW-0812">Transmembrane</keyword>
<evidence type="ECO:0000313" key="3">
    <source>
        <dbReference type="Proteomes" id="UP000197025"/>
    </source>
</evidence>
<dbReference type="Proteomes" id="UP000197025">
    <property type="component" value="Unassembled WGS sequence"/>
</dbReference>
<keyword evidence="1" id="KW-1133">Transmembrane helix</keyword>